<dbReference type="AlphaFoldDB" id="A0AAV7HPK8"/>
<protein>
    <submittedName>
        <fullName evidence="2">Uncharacterized protein</fullName>
    </submittedName>
</protein>
<gene>
    <name evidence="2" type="ORF">IEQ34_001111</name>
</gene>
<dbReference type="EMBL" id="JAGFBR010000002">
    <property type="protein sequence ID" value="KAH0469553.1"/>
    <property type="molecule type" value="Genomic_DNA"/>
</dbReference>
<evidence type="ECO:0000313" key="2">
    <source>
        <dbReference type="EMBL" id="KAH0469553.1"/>
    </source>
</evidence>
<organism evidence="2 3">
    <name type="scientific">Dendrobium chrysotoxum</name>
    <name type="common">Orchid</name>
    <dbReference type="NCBI Taxonomy" id="161865"/>
    <lineage>
        <taxon>Eukaryota</taxon>
        <taxon>Viridiplantae</taxon>
        <taxon>Streptophyta</taxon>
        <taxon>Embryophyta</taxon>
        <taxon>Tracheophyta</taxon>
        <taxon>Spermatophyta</taxon>
        <taxon>Magnoliopsida</taxon>
        <taxon>Liliopsida</taxon>
        <taxon>Asparagales</taxon>
        <taxon>Orchidaceae</taxon>
        <taxon>Epidendroideae</taxon>
        <taxon>Malaxideae</taxon>
        <taxon>Dendrobiinae</taxon>
        <taxon>Dendrobium</taxon>
    </lineage>
</organism>
<accession>A0AAV7HPK8</accession>
<comment type="caution">
    <text evidence="2">The sequence shown here is derived from an EMBL/GenBank/DDBJ whole genome shotgun (WGS) entry which is preliminary data.</text>
</comment>
<keyword evidence="1" id="KW-0472">Membrane</keyword>
<keyword evidence="1" id="KW-0812">Transmembrane</keyword>
<dbReference type="Proteomes" id="UP000775213">
    <property type="component" value="Unassembled WGS sequence"/>
</dbReference>
<keyword evidence="1" id="KW-1133">Transmembrane helix</keyword>
<reference evidence="2 3" key="1">
    <citation type="journal article" date="2021" name="Hortic Res">
        <title>Chromosome-scale assembly of the Dendrobium chrysotoxum genome enhances the understanding of orchid evolution.</title>
        <authorList>
            <person name="Zhang Y."/>
            <person name="Zhang G.Q."/>
            <person name="Zhang D."/>
            <person name="Liu X.D."/>
            <person name="Xu X.Y."/>
            <person name="Sun W.H."/>
            <person name="Yu X."/>
            <person name="Zhu X."/>
            <person name="Wang Z.W."/>
            <person name="Zhao X."/>
            <person name="Zhong W.Y."/>
            <person name="Chen H."/>
            <person name="Yin W.L."/>
            <person name="Huang T."/>
            <person name="Niu S.C."/>
            <person name="Liu Z.J."/>
        </authorList>
    </citation>
    <scope>NUCLEOTIDE SEQUENCE [LARGE SCALE GENOMIC DNA]</scope>
    <source>
        <strain evidence="2">Lindl</strain>
    </source>
</reference>
<keyword evidence="3" id="KW-1185">Reference proteome</keyword>
<name>A0AAV7HPK8_DENCH</name>
<sequence>MQLPNILGVSFGFVQLLLYIIYRGKEEVHKDRRLDKVGPEIDTNMIVEECISDKKQDNYSSESRVEQLV</sequence>
<evidence type="ECO:0000256" key="1">
    <source>
        <dbReference type="SAM" id="Phobius"/>
    </source>
</evidence>
<proteinExistence type="predicted"/>
<feature type="transmembrane region" description="Helical" evidence="1">
    <location>
        <begin position="6"/>
        <end position="22"/>
    </location>
</feature>
<evidence type="ECO:0000313" key="3">
    <source>
        <dbReference type="Proteomes" id="UP000775213"/>
    </source>
</evidence>